<dbReference type="InterPro" id="IPR050121">
    <property type="entry name" value="Cytochrome_P450_monoxygenase"/>
</dbReference>
<reference evidence="8" key="1">
    <citation type="journal article" date="2019" name="Int. J. Syst. Evol. Microbiol.">
        <title>The Global Catalogue of Microorganisms (GCM) 10K type strain sequencing project: providing services to taxonomists for standard genome sequencing and annotation.</title>
        <authorList>
            <consortium name="The Broad Institute Genomics Platform"/>
            <consortium name="The Broad Institute Genome Sequencing Center for Infectious Disease"/>
            <person name="Wu L."/>
            <person name="Ma J."/>
        </authorList>
    </citation>
    <scope>NUCLEOTIDE SEQUENCE [LARGE SCALE GENOMIC DNA]</scope>
    <source>
        <strain evidence="8">KACC 13778</strain>
    </source>
</reference>
<dbReference type="Gene3D" id="1.10.630.10">
    <property type="entry name" value="Cytochrome P450"/>
    <property type="match status" value="1"/>
</dbReference>
<dbReference type="Pfam" id="PF00067">
    <property type="entry name" value="p450"/>
    <property type="match status" value="1"/>
</dbReference>
<comment type="caution">
    <text evidence="7">The sequence shown here is derived from an EMBL/GenBank/DDBJ whole genome shotgun (WGS) entry which is preliminary data.</text>
</comment>
<dbReference type="InterPro" id="IPR017972">
    <property type="entry name" value="Cyt_P450_CS"/>
</dbReference>
<dbReference type="Proteomes" id="UP001595956">
    <property type="component" value="Unassembled WGS sequence"/>
</dbReference>
<dbReference type="PANTHER" id="PTHR24305:SF166">
    <property type="entry name" value="CYTOCHROME P450 12A4, MITOCHONDRIAL-RELATED"/>
    <property type="match status" value="1"/>
</dbReference>
<keyword evidence="5" id="KW-0349">Heme</keyword>
<comment type="cofactor">
    <cofactor evidence="1">
        <name>heme</name>
        <dbReference type="ChEBI" id="CHEBI:30413"/>
    </cofactor>
</comment>
<organism evidence="7 8">
    <name type="scientific">Nocardioides caricicola</name>
    <dbReference type="NCBI Taxonomy" id="634770"/>
    <lineage>
        <taxon>Bacteria</taxon>
        <taxon>Bacillati</taxon>
        <taxon>Actinomycetota</taxon>
        <taxon>Actinomycetes</taxon>
        <taxon>Propionibacteriales</taxon>
        <taxon>Nocardioidaceae</taxon>
        <taxon>Nocardioides</taxon>
    </lineage>
</organism>
<name>A0ABW0MVH3_9ACTN</name>
<accession>A0ABW0MVH3</accession>
<dbReference type="InterPro" id="IPR036396">
    <property type="entry name" value="Cyt_P450_sf"/>
</dbReference>
<evidence type="ECO:0000256" key="3">
    <source>
        <dbReference type="ARBA" id="ARBA00022723"/>
    </source>
</evidence>
<comment type="similarity">
    <text evidence="2 5">Belongs to the cytochrome P450 family.</text>
</comment>
<dbReference type="PRINTS" id="PR00385">
    <property type="entry name" value="P450"/>
</dbReference>
<evidence type="ECO:0000256" key="4">
    <source>
        <dbReference type="ARBA" id="ARBA00023004"/>
    </source>
</evidence>
<dbReference type="PRINTS" id="PR00465">
    <property type="entry name" value="EP450IV"/>
</dbReference>
<keyword evidence="5" id="KW-0503">Monooxygenase</keyword>
<dbReference type="RefSeq" id="WP_345176750.1">
    <property type="nucleotide sequence ID" value="NZ_BAABFQ010000006.1"/>
</dbReference>
<keyword evidence="3 5" id="KW-0479">Metal-binding</keyword>
<sequence length="452" mass="48752">MGARLPGPRGRWLSGNLEAFDQDRLGFLSRAREEFGDLVRFDSRTTIVNDVDLAGIVLRGPDSRFQITEDFVQRKLTAAEIDSILRGRVLLNPGLRRSVVAGMRPVVERLTGEALAATSTEAVDPVPVLEQVTSRAVAAYYFGSDGAALPAMCSALLDALSEVIGNPFALPATWRTSARRRIAERHRALVCLVIELLQARIRDAHGYDDGAALVVRSAAKSTASVTTERLANLVIGAMLAGHRVPAAAASWLLMSLADHPHELEAVRSELDAGRDPSAPAHEARHPHPSPHLLACIRETLRLYPPTWLLARRSACEVELGGRRFASGHHFIISPYVLGRDERRVPQPTSFRPARWQELPAPAASLPFGSGPHGCPGSDLATVMLATIASVALDRFDLERGEGDVVPDPRTTLLPHGLRLRFLLRRTETAPGPSGDLPALTTALPRPGAGSAA</sequence>
<feature type="region of interest" description="Disordered" evidence="6">
    <location>
        <begin position="428"/>
        <end position="452"/>
    </location>
</feature>
<dbReference type="SUPFAM" id="SSF48264">
    <property type="entry name" value="Cytochrome P450"/>
    <property type="match status" value="1"/>
</dbReference>
<evidence type="ECO:0000313" key="8">
    <source>
        <dbReference type="Proteomes" id="UP001595956"/>
    </source>
</evidence>
<dbReference type="InterPro" id="IPR002403">
    <property type="entry name" value="Cyt_P450_E_grp-IV"/>
</dbReference>
<dbReference type="PANTHER" id="PTHR24305">
    <property type="entry name" value="CYTOCHROME P450"/>
    <property type="match status" value="1"/>
</dbReference>
<protein>
    <submittedName>
        <fullName evidence="7">Cytochrome P450</fullName>
    </submittedName>
</protein>
<proteinExistence type="inferred from homology"/>
<keyword evidence="8" id="KW-1185">Reference proteome</keyword>
<keyword evidence="4 5" id="KW-0408">Iron</keyword>
<dbReference type="EMBL" id="JBHSMD010000001">
    <property type="protein sequence ID" value="MFC5492271.1"/>
    <property type="molecule type" value="Genomic_DNA"/>
</dbReference>
<dbReference type="InterPro" id="IPR001128">
    <property type="entry name" value="Cyt_P450"/>
</dbReference>
<evidence type="ECO:0000256" key="2">
    <source>
        <dbReference type="ARBA" id="ARBA00010617"/>
    </source>
</evidence>
<evidence type="ECO:0000256" key="5">
    <source>
        <dbReference type="RuleBase" id="RU000461"/>
    </source>
</evidence>
<evidence type="ECO:0000256" key="1">
    <source>
        <dbReference type="ARBA" id="ARBA00001971"/>
    </source>
</evidence>
<evidence type="ECO:0000313" key="7">
    <source>
        <dbReference type="EMBL" id="MFC5492271.1"/>
    </source>
</evidence>
<evidence type="ECO:0000256" key="6">
    <source>
        <dbReference type="SAM" id="MobiDB-lite"/>
    </source>
</evidence>
<gene>
    <name evidence="7" type="ORF">ACFPKY_04125</name>
</gene>
<keyword evidence="5" id="KW-0560">Oxidoreductase</keyword>
<dbReference type="CDD" id="cd00302">
    <property type="entry name" value="cytochrome_P450"/>
    <property type="match status" value="1"/>
</dbReference>
<dbReference type="PROSITE" id="PS00086">
    <property type="entry name" value="CYTOCHROME_P450"/>
    <property type="match status" value="1"/>
</dbReference>